<name>A0A1G8ANQ5_9RHOO</name>
<proteinExistence type="predicted"/>
<evidence type="ECO:0000256" key="1">
    <source>
        <dbReference type="SAM" id="Phobius"/>
    </source>
</evidence>
<dbReference type="AlphaFoldDB" id="A0A1G8ANQ5"/>
<keyword evidence="1" id="KW-0472">Membrane</keyword>
<sequence length="136" mass="15419">MSVYSQESAFKPRILSDEEIEIIISGDRKAIDKHILFSLNRLADAHDSTLSTLKEHQGREDKMMEEVDRIGGVEAITKRAMYVDSQIERRNARTLMMTKVSQSSITWALLAFFAFVASAVWQDFIHAIKTALRSGV</sequence>
<dbReference type="EMBL" id="FNCY01000004">
    <property type="protein sequence ID" value="SDH22625.1"/>
    <property type="molecule type" value="Genomic_DNA"/>
</dbReference>
<keyword evidence="1" id="KW-0812">Transmembrane</keyword>
<protein>
    <submittedName>
        <fullName evidence="2">Uncharacterized protein</fullName>
    </submittedName>
</protein>
<evidence type="ECO:0000313" key="2">
    <source>
        <dbReference type="EMBL" id="SDH22625.1"/>
    </source>
</evidence>
<dbReference type="Proteomes" id="UP000198607">
    <property type="component" value="Unassembled WGS sequence"/>
</dbReference>
<feature type="transmembrane region" description="Helical" evidence="1">
    <location>
        <begin position="105"/>
        <end position="124"/>
    </location>
</feature>
<gene>
    <name evidence="2" type="ORF">SAMN05660652_01449</name>
</gene>
<dbReference type="STRING" id="83767.SAMN05660652_01449"/>
<keyword evidence="3" id="KW-1185">Reference proteome</keyword>
<reference evidence="2 3" key="1">
    <citation type="submission" date="2016-10" db="EMBL/GenBank/DDBJ databases">
        <authorList>
            <person name="de Groot N.N."/>
        </authorList>
    </citation>
    <scope>NUCLEOTIDE SEQUENCE [LARGE SCALE GENOMIC DNA]</scope>
    <source>
        <strain evidence="2 3">DSM 5885</strain>
    </source>
</reference>
<organism evidence="2 3">
    <name type="scientific">Propionivibrio dicarboxylicus</name>
    <dbReference type="NCBI Taxonomy" id="83767"/>
    <lineage>
        <taxon>Bacteria</taxon>
        <taxon>Pseudomonadati</taxon>
        <taxon>Pseudomonadota</taxon>
        <taxon>Betaproteobacteria</taxon>
        <taxon>Rhodocyclales</taxon>
        <taxon>Rhodocyclaceae</taxon>
        <taxon>Propionivibrio</taxon>
    </lineage>
</organism>
<evidence type="ECO:0000313" key="3">
    <source>
        <dbReference type="Proteomes" id="UP000198607"/>
    </source>
</evidence>
<accession>A0A1G8ANQ5</accession>
<keyword evidence="1" id="KW-1133">Transmembrane helix</keyword>
<dbReference type="RefSeq" id="WP_091935997.1">
    <property type="nucleotide sequence ID" value="NZ_FNCY01000004.1"/>
</dbReference>